<dbReference type="GO" id="GO:0070967">
    <property type="term" value="F:coenzyme F420 binding"/>
    <property type="evidence" value="ECO:0007669"/>
    <property type="project" value="TreeGrafter"/>
</dbReference>
<dbReference type="STRING" id="366584.SAMN05216377_12719"/>
<dbReference type="InterPro" id="IPR012349">
    <property type="entry name" value="Split_barrel_FMN-bd"/>
</dbReference>
<evidence type="ECO:0000313" key="3">
    <source>
        <dbReference type="EMBL" id="SDH58744.1"/>
    </source>
</evidence>
<evidence type="ECO:0000256" key="2">
    <source>
        <dbReference type="ARBA" id="ARBA00049106"/>
    </source>
</evidence>
<sequence length="80" mass="9219">MSRPPVTPRHHPAWYFTIRAHPAVEVVVDEVAHHFTARELSGAERDREFGRAVAMNPGRRRFRDRAGTREIPVLRLLPTP</sequence>
<evidence type="ECO:0000256" key="1">
    <source>
        <dbReference type="ARBA" id="ARBA00008710"/>
    </source>
</evidence>
<dbReference type="PANTHER" id="PTHR39428:SF3">
    <property type="entry name" value="DEAZAFLAVIN-DEPENDENT NITROREDUCTASE"/>
    <property type="match status" value="1"/>
</dbReference>
<dbReference type="GO" id="GO:0016491">
    <property type="term" value="F:oxidoreductase activity"/>
    <property type="evidence" value="ECO:0007669"/>
    <property type="project" value="InterPro"/>
</dbReference>
<dbReference type="Proteomes" id="UP000198967">
    <property type="component" value="Unassembled WGS sequence"/>
</dbReference>
<proteinExistence type="inferred from homology"/>
<accession>A0A1G8DM14</accession>
<protein>
    <submittedName>
        <fullName evidence="3">Deazaflavin-dependent oxidoreductase, nitroreductase family</fullName>
    </submittedName>
</protein>
<dbReference type="Gene3D" id="2.30.110.10">
    <property type="entry name" value="Electron Transport, Fmn-binding Protein, Chain A"/>
    <property type="match status" value="1"/>
</dbReference>
<gene>
    <name evidence="3" type="ORF">SAMN05216377_12719</name>
</gene>
<name>A0A1G8DM14_PSEOR</name>
<dbReference type="GO" id="GO:0005886">
    <property type="term" value="C:plasma membrane"/>
    <property type="evidence" value="ECO:0007669"/>
    <property type="project" value="TreeGrafter"/>
</dbReference>
<keyword evidence="4" id="KW-1185">Reference proteome</keyword>
<dbReference type="Pfam" id="PF04075">
    <property type="entry name" value="F420H2_quin_red"/>
    <property type="match status" value="1"/>
</dbReference>
<dbReference type="InterPro" id="IPR004378">
    <property type="entry name" value="F420H2_quin_Rdtase"/>
</dbReference>
<dbReference type="AlphaFoldDB" id="A0A1G8DM14"/>
<dbReference type="EMBL" id="FNBE01000027">
    <property type="protein sequence ID" value="SDH58744.1"/>
    <property type="molecule type" value="Genomic_DNA"/>
</dbReference>
<comment type="similarity">
    <text evidence="1">Belongs to the F420H(2)-dependent quinone reductase family.</text>
</comment>
<evidence type="ECO:0000313" key="4">
    <source>
        <dbReference type="Proteomes" id="UP000198967"/>
    </source>
</evidence>
<dbReference type="PANTHER" id="PTHR39428">
    <property type="entry name" value="F420H(2)-DEPENDENT QUINONE REDUCTASE RV1261C"/>
    <property type="match status" value="1"/>
</dbReference>
<reference evidence="3 4" key="1">
    <citation type="submission" date="2016-10" db="EMBL/GenBank/DDBJ databases">
        <authorList>
            <person name="de Groot N.N."/>
        </authorList>
    </citation>
    <scope>NUCLEOTIDE SEQUENCE [LARGE SCALE GENOMIC DNA]</scope>
    <source>
        <strain evidence="3 4">CGMCC 4.3143</strain>
    </source>
</reference>
<organism evidence="3 4">
    <name type="scientific">Pseudonocardia oroxyli</name>
    <dbReference type="NCBI Taxonomy" id="366584"/>
    <lineage>
        <taxon>Bacteria</taxon>
        <taxon>Bacillati</taxon>
        <taxon>Actinomycetota</taxon>
        <taxon>Actinomycetes</taxon>
        <taxon>Pseudonocardiales</taxon>
        <taxon>Pseudonocardiaceae</taxon>
        <taxon>Pseudonocardia</taxon>
    </lineage>
</organism>
<comment type="catalytic activity">
    <reaction evidence="2">
        <text>oxidized coenzyme F420-(gamma-L-Glu)(n) + a quinol + H(+) = reduced coenzyme F420-(gamma-L-Glu)(n) + a quinone</text>
        <dbReference type="Rhea" id="RHEA:39663"/>
        <dbReference type="Rhea" id="RHEA-COMP:12939"/>
        <dbReference type="Rhea" id="RHEA-COMP:14378"/>
        <dbReference type="ChEBI" id="CHEBI:15378"/>
        <dbReference type="ChEBI" id="CHEBI:24646"/>
        <dbReference type="ChEBI" id="CHEBI:132124"/>
        <dbReference type="ChEBI" id="CHEBI:133980"/>
        <dbReference type="ChEBI" id="CHEBI:139511"/>
    </reaction>
</comment>